<dbReference type="Proteomes" id="UP000504608">
    <property type="component" value="Unplaced"/>
</dbReference>
<dbReference type="GeneID" id="111480937"/>
<gene>
    <name evidence="9" type="primary">LOC111480937</name>
</gene>
<evidence type="ECO:0000313" key="8">
    <source>
        <dbReference type="Proteomes" id="UP000504608"/>
    </source>
</evidence>
<evidence type="ECO:0000256" key="1">
    <source>
        <dbReference type="ARBA" id="ARBA00002501"/>
    </source>
</evidence>
<feature type="transmembrane region" description="Helical" evidence="7">
    <location>
        <begin position="138"/>
        <end position="164"/>
    </location>
</feature>
<keyword evidence="8" id="KW-1185">Reference proteome</keyword>
<dbReference type="GO" id="GO:0005794">
    <property type="term" value="C:Golgi apparatus"/>
    <property type="evidence" value="ECO:0007669"/>
    <property type="project" value="TreeGrafter"/>
</dbReference>
<dbReference type="GO" id="GO:0016020">
    <property type="term" value="C:membrane"/>
    <property type="evidence" value="ECO:0007669"/>
    <property type="project" value="UniProtKB-SubCell"/>
</dbReference>
<evidence type="ECO:0000256" key="6">
    <source>
        <dbReference type="ARBA" id="ARBA00023136"/>
    </source>
</evidence>
<evidence type="ECO:0000256" key="4">
    <source>
        <dbReference type="ARBA" id="ARBA00022692"/>
    </source>
</evidence>
<dbReference type="OrthoDB" id="779054at2759"/>
<keyword evidence="7" id="KW-0813">Transport</keyword>
<comment type="function">
    <text evidence="1 7">May be involved in both secretory and endocytic intracellular trafficking in the endosomal/prevacuolar compartments.</text>
</comment>
<comment type="similarity">
    <text evidence="3 7">Belongs to the PRA1 family.</text>
</comment>
<sequence>MSFSPNPLSLSVPDSAFDSWLRDSGYLEIIDQRTSDVHRHSSAAAAAAAPITSTSAPTTPLATGFFISLFSRIVTLFSIFTLNPFAKLSAADFSGPAPSWTSGFIGSFESYSFPSSPAQARLRAHENAKRYARNYASLFVLFFVCTLYQMPVALLGLISCMALWDVVKFCCNRWGLDKYPVVWQCLVRVAQCVTVIILLFSNFQIAIFCALGIGYTGMILHAAFRKLTLAKPPSTGSQK</sequence>
<dbReference type="Pfam" id="PF03208">
    <property type="entry name" value="PRA1"/>
    <property type="match status" value="1"/>
</dbReference>
<keyword evidence="5 7" id="KW-1133">Transmembrane helix</keyword>
<keyword evidence="4 7" id="KW-0812">Transmembrane</keyword>
<reference evidence="9" key="1">
    <citation type="submission" date="2025-08" db="UniProtKB">
        <authorList>
            <consortium name="RefSeq"/>
        </authorList>
    </citation>
    <scope>IDENTIFICATION</scope>
    <source>
        <tissue evidence="9">Young leaves</tissue>
    </source>
</reference>
<evidence type="ECO:0000313" key="9">
    <source>
        <dbReference type="RefSeq" id="XP_022981939.1"/>
    </source>
</evidence>
<dbReference type="PANTHER" id="PTHR19317:SF1">
    <property type="entry name" value="PRA1 FAMILY PROTEIN H"/>
    <property type="match status" value="1"/>
</dbReference>
<dbReference type="GO" id="GO:0005783">
    <property type="term" value="C:endoplasmic reticulum"/>
    <property type="evidence" value="ECO:0007669"/>
    <property type="project" value="TreeGrafter"/>
</dbReference>
<evidence type="ECO:0000256" key="3">
    <source>
        <dbReference type="ARBA" id="ARBA00006483"/>
    </source>
</evidence>
<dbReference type="KEGG" id="cmax:111480937"/>
<comment type="subcellular location">
    <subcellularLocation>
        <location evidence="2">Endomembrane system</location>
        <topology evidence="2">Multi-pass membrane protein</topology>
    </subcellularLocation>
    <subcellularLocation>
        <location evidence="7">Membrane</location>
        <topology evidence="7">Multi-pass membrane protein</topology>
    </subcellularLocation>
</comment>
<dbReference type="PANTHER" id="PTHR19317">
    <property type="entry name" value="PRENYLATED RAB ACCEPTOR 1-RELATED"/>
    <property type="match status" value="1"/>
</dbReference>
<dbReference type="InterPro" id="IPR004895">
    <property type="entry name" value="Prenylated_rab_accept_PRA1"/>
</dbReference>
<name>A0A6J1J379_CUCMA</name>
<dbReference type="AlphaFoldDB" id="A0A6J1J379"/>
<dbReference type="RefSeq" id="XP_022981939.1">
    <property type="nucleotide sequence ID" value="XM_023126171.1"/>
</dbReference>
<proteinExistence type="inferred from homology"/>
<evidence type="ECO:0000256" key="5">
    <source>
        <dbReference type="ARBA" id="ARBA00022989"/>
    </source>
</evidence>
<evidence type="ECO:0000256" key="2">
    <source>
        <dbReference type="ARBA" id="ARBA00004127"/>
    </source>
</evidence>
<protein>
    <recommendedName>
        <fullName evidence="7">PRA1 family protein</fullName>
    </recommendedName>
</protein>
<keyword evidence="6 7" id="KW-0472">Membrane</keyword>
<accession>A0A6J1J379</accession>
<feature type="transmembrane region" description="Helical" evidence="7">
    <location>
        <begin position="61"/>
        <end position="82"/>
    </location>
</feature>
<organism evidence="8 9">
    <name type="scientific">Cucurbita maxima</name>
    <name type="common">Pumpkin</name>
    <name type="synonym">Winter squash</name>
    <dbReference type="NCBI Taxonomy" id="3661"/>
    <lineage>
        <taxon>Eukaryota</taxon>
        <taxon>Viridiplantae</taxon>
        <taxon>Streptophyta</taxon>
        <taxon>Embryophyta</taxon>
        <taxon>Tracheophyta</taxon>
        <taxon>Spermatophyta</taxon>
        <taxon>Magnoliopsida</taxon>
        <taxon>eudicotyledons</taxon>
        <taxon>Gunneridae</taxon>
        <taxon>Pentapetalae</taxon>
        <taxon>rosids</taxon>
        <taxon>fabids</taxon>
        <taxon>Cucurbitales</taxon>
        <taxon>Cucurbitaceae</taxon>
        <taxon>Cucurbiteae</taxon>
        <taxon>Cucurbita</taxon>
    </lineage>
</organism>
<evidence type="ECO:0000256" key="7">
    <source>
        <dbReference type="RuleBase" id="RU363107"/>
    </source>
</evidence>
<dbReference type="GO" id="GO:0016192">
    <property type="term" value="P:vesicle-mediated transport"/>
    <property type="evidence" value="ECO:0007669"/>
    <property type="project" value="TreeGrafter"/>
</dbReference>